<comment type="caution">
    <text evidence="1">The sequence shown here is derived from an EMBL/GenBank/DDBJ whole genome shotgun (WGS) entry which is preliminary data.</text>
</comment>
<keyword evidence="2" id="KW-1185">Reference proteome</keyword>
<dbReference type="AlphaFoldDB" id="A0A2G5UB97"/>
<gene>
    <name evidence="1" type="primary">Cnig_chr_IV.g15603</name>
    <name evidence="1" type="ORF">B9Z55_015603</name>
</gene>
<name>A0A2G5UB97_9PELO</name>
<evidence type="ECO:0000313" key="2">
    <source>
        <dbReference type="Proteomes" id="UP000230233"/>
    </source>
</evidence>
<reference evidence="2" key="1">
    <citation type="submission" date="2017-10" db="EMBL/GenBank/DDBJ databases">
        <title>Rapid genome shrinkage in a self-fertile nematode reveals novel sperm competition proteins.</title>
        <authorList>
            <person name="Yin D."/>
            <person name="Schwarz E.M."/>
            <person name="Thomas C.G."/>
            <person name="Felde R.L."/>
            <person name="Korf I.F."/>
            <person name="Cutter A.D."/>
            <person name="Schartner C.M."/>
            <person name="Ralston E.J."/>
            <person name="Meyer B.J."/>
            <person name="Haag E.S."/>
        </authorList>
    </citation>
    <scope>NUCLEOTIDE SEQUENCE [LARGE SCALE GENOMIC DNA]</scope>
    <source>
        <strain evidence="2">JU1422</strain>
    </source>
</reference>
<dbReference type="Proteomes" id="UP000230233">
    <property type="component" value="Chromosome IV"/>
</dbReference>
<organism evidence="1 2">
    <name type="scientific">Caenorhabditis nigoni</name>
    <dbReference type="NCBI Taxonomy" id="1611254"/>
    <lineage>
        <taxon>Eukaryota</taxon>
        <taxon>Metazoa</taxon>
        <taxon>Ecdysozoa</taxon>
        <taxon>Nematoda</taxon>
        <taxon>Chromadorea</taxon>
        <taxon>Rhabditida</taxon>
        <taxon>Rhabditina</taxon>
        <taxon>Rhabditomorpha</taxon>
        <taxon>Rhabditoidea</taxon>
        <taxon>Rhabditidae</taxon>
        <taxon>Peloderinae</taxon>
        <taxon>Caenorhabditis</taxon>
    </lineage>
</organism>
<sequence length="99" mass="11396">MVKVLICKNILIFQYCLVPVEKSFNVKRKSNDLVVNVQILQQHCIGLNAQKEVVQTAKNQPKLSARNPVILSDTDFALLMDTFRRILQYKKTTTFSIEN</sequence>
<proteinExistence type="predicted"/>
<accession>A0A2G5UB97</accession>
<dbReference type="EMBL" id="PDUG01000004">
    <property type="protein sequence ID" value="PIC36703.1"/>
    <property type="molecule type" value="Genomic_DNA"/>
</dbReference>
<protein>
    <submittedName>
        <fullName evidence="1">Uncharacterized protein</fullName>
    </submittedName>
</protein>
<evidence type="ECO:0000313" key="1">
    <source>
        <dbReference type="EMBL" id="PIC36703.1"/>
    </source>
</evidence>